<keyword evidence="3" id="KW-1185">Reference proteome</keyword>
<dbReference type="AlphaFoldDB" id="A0A3Q9IXN6"/>
<gene>
    <name evidence="1" type="ORF">CVS47_00204</name>
    <name evidence="2" type="ORF">CVS47_01467</name>
</gene>
<organism evidence="1 3">
    <name type="scientific">Microbacterium lemovicicum</name>
    <dbReference type="NCBI Taxonomy" id="1072463"/>
    <lineage>
        <taxon>Bacteria</taxon>
        <taxon>Bacillati</taxon>
        <taxon>Actinomycetota</taxon>
        <taxon>Actinomycetes</taxon>
        <taxon>Micrococcales</taxon>
        <taxon>Microbacteriaceae</taxon>
        <taxon>Microbacterium</taxon>
    </lineage>
</organism>
<proteinExistence type="predicted"/>
<protein>
    <submittedName>
        <fullName evidence="1">Uncharacterized protein</fullName>
    </submittedName>
</protein>
<dbReference type="KEGG" id="mlv:CVS47_00204"/>
<name>A0A3Q9IXN6_9MICO</name>
<accession>A0A3Q9IXN6</accession>
<dbReference type="Proteomes" id="UP000276888">
    <property type="component" value="Chromosome"/>
</dbReference>
<evidence type="ECO:0000313" key="1">
    <source>
        <dbReference type="EMBL" id="AZS35612.1"/>
    </source>
</evidence>
<dbReference type="EMBL" id="CP031423">
    <property type="protein sequence ID" value="AZS35612.1"/>
    <property type="molecule type" value="Genomic_DNA"/>
</dbReference>
<evidence type="ECO:0000313" key="3">
    <source>
        <dbReference type="Proteomes" id="UP000276888"/>
    </source>
</evidence>
<dbReference type="KEGG" id="mlv:CVS47_01467"/>
<sequence length="57" mass="6550">MPKRSGLRIGVPFSDSDNFFDVHGDRNSRHRKALKTLRKDVEDFATHMRHLARAMGA</sequence>
<evidence type="ECO:0000313" key="2">
    <source>
        <dbReference type="EMBL" id="AZS36853.1"/>
    </source>
</evidence>
<reference evidence="1 3" key="1">
    <citation type="submission" date="2018-08" db="EMBL/GenBank/DDBJ databases">
        <title>Microbacterium lemovicicum sp. nov., a bacterium isolated from a natural uranium-rich soil.</title>
        <authorList>
            <person name="ORTET P."/>
        </authorList>
    </citation>
    <scope>NUCLEOTIDE SEQUENCE [LARGE SCALE GENOMIC DNA]</scope>
    <source>
        <strain evidence="1 3">Viu22</strain>
    </source>
</reference>
<dbReference type="EMBL" id="CP031423">
    <property type="protein sequence ID" value="AZS36853.1"/>
    <property type="molecule type" value="Genomic_DNA"/>
</dbReference>